<gene>
    <name evidence="2" type="ORF">OBBRIDRAFT_836531</name>
</gene>
<evidence type="ECO:0000256" key="1">
    <source>
        <dbReference type="SAM" id="MobiDB-lite"/>
    </source>
</evidence>
<organism evidence="2 3">
    <name type="scientific">Obba rivulosa</name>
    <dbReference type="NCBI Taxonomy" id="1052685"/>
    <lineage>
        <taxon>Eukaryota</taxon>
        <taxon>Fungi</taxon>
        <taxon>Dikarya</taxon>
        <taxon>Basidiomycota</taxon>
        <taxon>Agaricomycotina</taxon>
        <taxon>Agaricomycetes</taxon>
        <taxon>Polyporales</taxon>
        <taxon>Gelatoporiaceae</taxon>
        <taxon>Obba</taxon>
    </lineage>
</organism>
<accession>A0A8E2AQI8</accession>
<dbReference type="Proteomes" id="UP000250043">
    <property type="component" value="Unassembled WGS sequence"/>
</dbReference>
<dbReference type="EMBL" id="KV722450">
    <property type="protein sequence ID" value="OCH88538.1"/>
    <property type="molecule type" value="Genomic_DNA"/>
</dbReference>
<protein>
    <submittedName>
        <fullName evidence="2">Uncharacterized protein</fullName>
    </submittedName>
</protein>
<feature type="region of interest" description="Disordered" evidence="1">
    <location>
        <begin position="82"/>
        <end position="101"/>
    </location>
</feature>
<evidence type="ECO:0000313" key="2">
    <source>
        <dbReference type="EMBL" id="OCH88538.1"/>
    </source>
</evidence>
<proteinExistence type="predicted"/>
<sequence>MSDDCRDKGLGPYMLLCERILELGNKLPVGTTVVKVSTLFTVPFVTVDVRTTVVKTVVWPVLVPDRDVVVGKVDEEMDENDTVGFVEGDNGGSEEAGDEGCNTGRKEIEGCVLSEADIDGGLREEVVGAFCVENTVTDVDIEIIFDGGNAVTDDAEDNPELDGAARPVLDTWIESDTVVPATLPFVVGTELTLELERRLPLEKDVMAVFDEDELADEAELVLALALDIELTVVSENTELELDTEAGADEDERADEALEDMLDMLDTVGSMEIDRESEIEASADDETLVTDAVVPGPELESE</sequence>
<dbReference type="AlphaFoldDB" id="A0A8E2AQI8"/>
<feature type="region of interest" description="Disordered" evidence="1">
    <location>
        <begin position="277"/>
        <end position="301"/>
    </location>
</feature>
<evidence type="ECO:0000313" key="3">
    <source>
        <dbReference type="Proteomes" id="UP000250043"/>
    </source>
</evidence>
<reference evidence="2 3" key="1">
    <citation type="submission" date="2016-07" db="EMBL/GenBank/DDBJ databases">
        <title>Draft genome of the white-rot fungus Obba rivulosa 3A-2.</title>
        <authorList>
            <consortium name="DOE Joint Genome Institute"/>
            <person name="Miettinen O."/>
            <person name="Riley R."/>
            <person name="Acob R."/>
            <person name="Barry K."/>
            <person name="Cullen D."/>
            <person name="De Vries R."/>
            <person name="Hainaut M."/>
            <person name="Hatakka A."/>
            <person name="Henrissat B."/>
            <person name="Hilden K."/>
            <person name="Kuo R."/>
            <person name="Labutti K."/>
            <person name="Lipzen A."/>
            <person name="Makela M.R."/>
            <person name="Sandor L."/>
            <person name="Spatafora J.W."/>
            <person name="Grigoriev I.V."/>
            <person name="Hibbett D.S."/>
        </authorList>
    </citation>
    <scope>NUCLEOTIDE SEQUENCE [LARGE SCALE GENOMIC DNA]</scope>
    <source>
        <strain evidence="2 3">3A-2</strain>
    </source>
</reference>
<name>A0A8E2AQI8_9APHY</name>
<keyword evidence="3" id="KW-1185">Reference proteome</keyword>
<feature type="compositionally biased region" description="Acidic residues" evidence="1">
    <location>
        <begin position="278"/>
        <end position="287"/>
    </location>
</feature>